<reference evidence="1" key="1">
    <citation type="submission" date="2023-11" db="EMBL/GenBank/DDBJ databases">
        <authorList>
            <person name="Poullet M."/>
        </authorList>
    </citation>
    <scope>NUCLEOTIDE SEQUENCE</scope>
    <source>
        <strain evidence="1">E1834</strain>
    </source>
</reference>
<gene>
    <name evidence="1" type="ORF">MENTE1834_LOCUS24398</name>
</gene>
<dbReference type="EMBL" id="CAVMJV010000032">
    <property type="protein sequence ID" value="CAK5077477.1"/>
    <property type="molecule type" value="Genomic_DNA"/>
</dbReference>
<name>A0ACB0ZEK8_MELEN</name>
<organism evidence="1 2">
    <name type="scientific">Meloidogyne enterolobii</name>
    <name type="common">Root-knot nematode worm</name>
    <name type="synonym">Meloidogyne mayaguensis</name>
    <dbReference type="NCBI Taxonomy" id="390850"/>
    <lineage>
        <taxon>Eukaryota</taxon>
        <taxon>Metazoa</taxon>
        <taxon>Ecdysozoa</taxon>
        <taxon>Nematoda</taxon>
        <taxon>Chromadorea</taxon>
        <taxon>Rhabditida</taxon>
        <taxon>Tylenchina</taxon>
        <taxon>Tylenchomorpha</taxon>
        <taxon>Tylenchoidea</taxon>
        <taxon>Meloidogynidae</taxon>
        <taxon>Meloidogyninae</taxon>
        <taxon>Meloidogyne</taxon>
    </lineage>
</organism>
<keyword evidence="2" id="KW-1185">Reference proteome</keyword>
<protein>
    <submittedName>
        <fullName evidence="1">Uncharacterized protein</fullName>
    </submittedName>
</protein>
<evidence type="ECO:0000313" key="1">
    <source>
        <dbReference type="EMBL" id="CAK5077477.1"/>
    </source>
</evidence>
<evidence type="ECO:0000313" key="2">
    <source>
        <dbReference type="Proteomes" id="UP001497535"/>
    </source>
</evidence>
<accession>A0ACB0ZEK8</accession>
<comment type="caution">
    <text evidence="1">The sequence shown here is derived from an EMBL/GenBank/DDBJ whole genome shotgun (WGS) entry which is preliminary data.</text>
</comment>
<proteinExistence type="predicted"/>
<dbReference type="Proteomes" id="UP001497535">
    <property type="component" value="Unassembled WGS sequence"/>
</dbReference>
<sequence>MQNLHYNMHNIPKYTQKYARNYKLFPKIYVAFCDEKRKRILKNNESHLNYFV</sequence>